<dbReference type="InterPro" id="IPR027417">
    <property type="entry name" value="P-loop_NTPase"/>
</dbReference>
<feature type="domain" description="AAA" evidence="1">
    <location>
        <begin position="10"/>
        <end position="184"/>
    </location>
</feature>
<dbReference type="InterPro" id="IPR050678">
    <property type="entry name" value="DNA_Partitioning_ATPase"/>
</dbReference>
<evidence type="ECO:0000259" key="1">
    <source>
        <dbReference type="Pfam" id="PF13614"/>
    </source>
</evidence>
<reference evidence="2 3" key="1">
    <citation type="submission" date="2023-10" db="EMBL/GenBank/DDBJ databases">
        <title>Development of a sustainable strategy for remediation of hydrocarbon-contaminated territories based on the waste exchange concept.</title>
        <authorList>
            <person name="Krivoruchko A."/>
        </authorList>
    </citation>
    <scope>NUCLEOTIDE SEQUENCE [LARGE SCALE GENOMIC DNA]</scope>
    <source>
        <strain evidence="2 3">IEGM 1327</strain>
    </source>
</reference>
<evidence type="ECO:0000313" key="2">
    <source>
        <dbReference type="EMBL" id="MDV6305365.1"/>
    </source>
</evidence>
<dbReference type="CDD" id="cd02042">
    <property type="entry name" value="ParAB_family"/>
    <property type="match status" value="1"/>
</dbReference>
<dbReference type="PANTHER" id="PTHR13696:SF52">
    <property type="entry name" value="PARA FAMILY PROTEIN CT_582"/>
    <property type="match status" value="1"/>
</dbReference>
<dbReference type="Gene3D" id="3.40.50.300">
    <property type="entry name" value="P-loop containing nucleotide triphosphate hydrolases"/>
    <property type="match status" value="1"/>
</dbReference>
<dbReference type="Proteomes" id="UP001186104">
    <property type="component" value="Unassembled WGS sequence"/>
</dbReference>
<accession>A0ABU4D6Q7</accession>
<dbReference type="Pfam" id="PF13614">
    <property type="entry name" value="AAA_31"/>
    <property type="match status" value="1"/>
</dbReference>
<dbReference type="EMBL" id="JAWLKF010000018">
    <property type="protein sequence ID" value="MDV6305365.1"/>
    <property type="molecule type" value="Genomic_DNA"/>
</dbReference>
<dbReference type="SUPFAM" id="SSF52540">
    <property type="entry name" value="P-loop containing nucleoside triphosphate hydrolases"/>
    <property type="match status" value="1"/>
</dbReference>
<keyword evidence="3" id="KW-1185">Reference proteome</keyword>
<sequence length="267" mass="28448">MPMPSAQPRKFAICNQKGGVGKTATTLGLASALADKGKHVLVIDMDPQANATTGLGVDVDDATRTTFDLMSVTSEGAAADAVIASEWDRVDLIAATQSLANLEADGANDLIFRLDIALEGVDLSPYSAVFIDCPPSLGKLLFAVLCACDSVIAVTEPTIDSVRAITKVEETITNVKRRANPKLELEKIVLSKKRRTSEHQYREDELRAAYGDLVARAGIPELAARQDAHSSHTPIHAYKGGRAVDLQVAYDALLKELSINILGEPAA</sequence>
<dbReference type="PANTHER" id="PTHR13696">
    <property type="entry name" value="P-LOOP CONTAINING NUCLEOSIDE TRIPHOSPHATE HYDROLASE"/>
    <property type="match status" value="1"/>
</dbReference>
<dbReference type="InterPro" id="IPR025669">
    <property type="entry name" value="AAA_dom"/>
</dbReference>
<evidence type="ECO:0000313" key="3">
    <source>
        <dbReference type="Proteomes" id="UP001186104"/>
    </source>
</evidence>
<gene>
    <name evidence="2" type="ORF">R3P93_22605</name>
</gene>
<name>A0ABU4D6Q7_9NOCA</name>
<comment type="caution">
    <text evidence="2">The sequence shown here is derived from an EMBL/GenBank/DDBJ whole genome shotgun (WGS) entry which is preliminary data.</text>
</comment>
<proteinExistence type="predicted"/>
<organism evidence="2 3">
    <name type="scientific">Rhodococcus cerastii</name>
    <dbReference type="NCBI Taxonomy" id="908616"/>
    <lineage>
        <taxon>Bacteria</taxon>
        <taxon>Bacillati</taxon>
        <taxon>Actinomycetota</taxon>
        <taxon>Actinomycetes</taxon>
        <taxon>Mycobacteriales</taxon>
        <taxon>Nocardiaceae</taxon>
        <taxon>Rhodococcus</taxon>
    </lineage>
</organism>
<protein>
    <submittedName>
        <fullName evidence="2">ParA family protein</fullName>
    </submittedName>
</protein>